<feature type="transmembrane region" description="Helical" evidence="1">
    <location>
        <begin position="20"/>
        <end position="37"/>
    </location>
</feature>
<keyword evidence="1" id="KW-0812">Transmembrane</keyword>
<evidence type="ECO:0000313" key="3">
    <source>
        <dbReference type="Proteomes" id="UP000547510"/>
    </source>
</evidence>
<name>A0A841CIA4_9PSEU</name>
<keyword evidence="1" id="KW-0472">Membrane</keyword>
<proteinExistence type="predicted"/>
<protein>
    <submittedName>
        <fullName evidence="2">Uncharacterized protein</fullName>
    </submittedName>
</protein>
<gene>
    <name evidence="2" type="ORF">FHS29_002680</name>
</gene>
<dbReference type="Proteomes" id="UP000547510">
    <property type="component" value="Unassembled WGS sequence"/>
</dbReference>
<dbReference type="AlphaFoldDB" id="A0A841CIA4"/>
<evidence type="ECO:0000313" key="2">
    <source>
        <dbReference type="EMBL" id="MBB5956094.1"/>
    </source>
</evidence>
<sequence length="38" mass="4268">MSDPLMRDFAADDSRPPVRWHWMLCVALVLIAIAASVL</sequence>
<reference evidence="2 3" key="1">
    <citation type="submission" date="2020-08" db="EMBL/GenBank/DDBJ databases">
        <title>Genomic Encyclopedia of Type Strains, Phase III (KMG-III): the genomes of soil and plant-associated and newly described type strains.</title>
        <authorList>
            <person name="Whitman W."/>
        </authorList>
    </citation>
    <scope>NUCLEOTIDE SEQUENCE [LARGE SCALE GENOMIC DNA]</scope>
    <source>
        <strain evidence="2 3">CECT 8640</strain>
    </source>
</reference>
<dbReference type="EMBL" id="JACHJN010000004">
    <property type="protein sequence ID" value="MBB5956094.1"/>
    <property type="molecule type" value="Genomic_DNA"/>
</dbReference>
<organism evidence="2 3">
    <name type="scientific">Saccharothrix tamanrassetensis</name>
    <dbReference type="NCBI Taxonomy" id="1051531"/>
    <lineage>
        <taxon>Bacteria</taxon>
        <taxon>Bacillati</taxon>
        <taxon>Actinomycetota</taxon>
        <taxon>Actinomycetes</taxon>
        <taxon>Pseudonocardiales</taxon>
        <taxon>Pseudonocardiaceae</taxon>
        <taxon>Saccharothrix</taxon>
    </lineage>
</organism>
<keyword evidence="3" id="KW-1185">Reference proteome</keyword>
<comment type="caution">
    <text evidence="2">The sequence shown here is derived from an EMBL/GenBank/DDBJ whole genome shotgun (WGS) entry which is preliminary data.</text>
</comment>
<evidence type="ECO:0000256" key="1">
    <source>
        <dbReference type="SAM" id="Phobius"/>
    </source>
</evidence>
<accession>A0A841CIA4</accession>
<keyword evidence="1" id="KW-1133">Transmembrane helix</keyword>